<proteinExistence type="predicted"/>
<feature type="transmembrane region" description="Helical" evidence="1">
    <location>
        <begin position="40"/>
        <end position="58"/>
    </location>
</feature>
<dbReference type="AlphaFoldDB" id="A0A1M7HP51"/>
<evidence type="ECO:0000256" key="1">
    <source>
        <dbReference type="SAM" id="Phobius"/>
    </source>
</evidence>
<accession>A0A1M7HP51</accession>
<organism evidence="2 3">
    <name type="scientific">Flavobacterium saccharophilum</name>
    <dbReference type="NCBI Taxonomy" id="29534"/>
    <lineage>
        <taxon>Bacteria</taxon>
        <taxon>Pseudomonadati</taxon>
        <taxon>Bacteroidota</taxon>
        <taxon>Flavobacteriia</taxon>
        <taxon>Flavobacteriales</taxon>
        <taxon>Flavobacteriaceae</taxon>
        <taxon>Flavobacterium</taxon>
    </lineage>
</organism>
<keyword evidence="1" id="KW-0812">Transmembrane</keyword>
<dbReference type="STRING" id="29534.SAMN05444366_2811"/>
<keyword evidence="1" id="KW-0472">Membrane</keyword>
<dbReference type="EMBL" id="FRBY01000004">
    <property type="protein sequence ID" value="SHM30200.1"/>
    <property type="molecule type" value="Genomic_DNA"/>
</dbReference>
<sequence length="179" mass="21474">MNYISEIEDILMNKENFMQIEYQKTENGDQIIFTPKNHQTVVLILVHILPFFLLYFYVKDGLKSEQILYFFGILIFQYLIAYKYFEKLNKVIIDFKIKEVKIENNSMLKKIYDKKSINFKDINCIEAKYSNKQQDKFILKTTKEVEHYMFAGSTIMFKGREYTKKVANNLTCLIKLHKI</sequence>
<evidence type="ECO:0000313" key="3">
    <source>
        <dbReference type="Proteomes" id="UP000184121"/>
    </source>
</evidence>
<dbReference type="Proteomes" id="UP000184121">
    <property type="component" value="Unassembled WGS sequence"/>
</dbReference>
<keyword evidence="3" id="KW-1185">Reference proteome</keyword>
<reference evidence="3" key="1">
    <citation type="submission" date="2016-11" db="EMBL/GenBank/DDBJ databases">
        <authorList>
            <person name="Varghese N."/>
            <person name="Submissions S."/>
        </authorList>
    </citation>
    <scope>NUCLEOTIDE SEQUENCE [LARGE SCALE GENOMIC DNA]</scope>
    <source>
        <strain evidence="3">DSM 1811</strain>
    </source>
</reference>
<evidence type="ECO:0000313" key="2">
    <source>
        <dbReference type="EMBL" id="SHM30200.1"/>
    </source>
</evidence>
<name>A0A1M7HP51_9FLAO</name>
<keyword evidence="1" id="KW-1133">Transmembrane helix</keyword>
<gene>
    <name evidence="2" type="ORF">SAMN05444366_2811</name>
</gene>
<feature type="transmembrane region" description="Helical" evidence="1">
    <location>
        <begin position="67"/>
        <end position="85"/>
    </location>
</feature>
<protein>
    <submittedName>
        <fullName evidence="2">Uncharacterized protein</fullName>
    </submittedName>
</protein>